<accession>A0A6J6EC46</accession>
<proteinExistence type="predicted"/>
<evidence type="ECO:0000313" key="19">
    <source>
        <dbReference type="EMBL" id="CAB4541559.1"/>
    </source>
</evidence>
<feature type="compositionally biased region" description="Gly residues" evidence="16">
    <location>
        <begin position="164"/>
        <end position="185"/>
    </location>
</feature>
<protein>
    <recommendedName>
        <fullName evidence="2">receptor protein-tyrosine kinase</fullName>
        <ecNumber evidence="2">2.7.10.1</ecNumber>
    </recommendedName>
</protein>
<keyword evidence="9" id="KW-0067">ATP-binding</keyword>
<evidence type="ECO:0000259" key="18">
    <source>
        <dbReference type="Pfam" id="PF12810"/>
    </source>
</evidence>
<keyword evidence="4" id="KW-0808">Transferase</keyword>
<evidence type="ECO:0000256" key="15">
    <source>
        <dbReference type="ARBA" id="ARBA00023180"/>
    </source>
</evidence>
<feature type="domain" description="ALK/LTK-like glycine-rich" evidence="18">
    <location>
        <begin position="56"/>
        <end position="267"/>
    </location>
</feature>
<comment type="subcellular location">
    <subcellularLocation>
        <location evidence="1">Cell membrane</location>
        <topology evidence="1">Single-pass type I membrane protein</topology>
    </subcellularLocation>
</comment>
<evidence type="ECO:0000256" key="1">
    <source>
        <dbReference type="ARBA" id="ARBA00004251"/>
    </source>
</evidence>
<sequence length="701" mass="71236">MKIRNLLLASFLVAAPLVPIPASASVVCENGICTQSFQFTGSQQSWQVPTGVTKISFKVYGASGGRGGAGGEIRGELTNLPSTLYVFVGGQGIEGNNAPGGYNGGGATTGNRGNEGSGGGASDIRFGFSLSDRVVVAGGGGGAGGYAGAPGGMGGGLIAEAGGSGQGGGGGGGTQTSGGSAGFSNGGSPATSGSFGIGGTGGFSWNAGGGGGGGGWYGGGGGGPDDNSCCSDGGGGGGGSSYARSDITLNVQHQAGVNTGNGRVEISYQQIISVVSFTGEQIDSELAEFQLVMSANITGLNQEDFETTPVSCSLSSITVNGTQAVISLAQCPHGTVGLTLKSNSLASGPVSSVTSTITFDKEAPSFSWGEIAETTNSQNQSVSFNLSEGDLTVESLDLGQCQGQIEAGILQLQDCPEGANTVSLLAYQLSDQWGNVGPAEPVSFFFVVDISAPDGVWSEVEITQGENYRYAALLTFSEPVTFDPIVVNFVSDSDCISGFEQTDNGWSFFADCSYASGSWSLPELSVLDEVGNLGPSIQRVAVFSNPQPIATPDPQPEAQPEPQPQLPDQPAPIESQPAVNPVLPELIVVPPVEQGVPTPVTELPIEIEPAPIFVIENPPLLPQPIPPESSTSDSVSAELEVVQPEQEEVEAIEESEAVEVPVQQASAESQPLQSEAPYLWIGAAALLILLLIVAGWRLIGR</sequence>
<evidence type="ECO:0000256" key="3">
    <source>
        <dbReference type="ARBA" id="ARBA00022475"/>
    </source>
</evidence>
<dbReference type="AlphaFoldDB" id="A0A6J6EC46"/>
<evidence type="ECO:0000256" key="14">
    <source>
        <dbReference type="ARBA" id="ARBA00023170"/>
    </source>
</evidence>
<evidence type="ECO:0000256" key="11">
    <source>
        <dbReference type="ARBA" id="ARBA00023136"/>
    </source>
</evidence>
<feature type="region of interest" description="Disordered" evidence="16">
    <location>
        <begin position="164"/>
        <end position="195"/>
    </location>
</feature>
<feature type="compositionally biased region" description="Pro residues" evidence="16">
    <location>
        <begin position="549"/>
        <end position="570"/>
    </location>
</feature>
<feature type="region of interest" description="Disordered" evidence="16">
    <location>
        <begin position="546"/>
        <end position="577"/>
    </location>
</feature>
<evidence type="ECO:0000256" key="8">
    <source>
        <dbReference type="ARBA" id="ARBA00022777"/>
    </source>
</evidence>
<dbReference type="GO" id="GO:0005524">
    <property type="term" value="F:ATP binding"/>
    <property type="evidence" value="ECO:0007669"/>
    <property type="project" value="UniProtKB-KW"/>
</dbReference>
<evidence type="ECO:0000256" key="9">
    <source>
        <dbReference type="ARBA" id="ARBA00022840"/>
    </source>
</evidence>
<keyword evidence="7" id="KW-0547">Nucleotide-binding</keyword>
<dbReference type="EMBL" id="CAEZTO010000011">
    <property type="protein sequence ID" value="CAB4572865.1"/>
    <property type="molecule type" value="Genomic_DNA"/>
</dbReference>
<keyword evidence="15" id="KW-0325">Glycoprotein</keyword>
<reference evidence="20" key="1">
    <citation type="submission" date="2020-05" db="EMBL/GenBank/DDBJ databases">
        <authorList>
            <person name="Chiriac C."/>
            <person name="Salcher M."/>
            <person name="Ghai R."/>
            <person name="Kavagutti S V."/>
        </authorList>
    </citation>
    <scope>NUCLEOTIDE SEQUENCE</scope>
</reference>
<name>A0A6J6EC46_9ZZZZ</name>
<evidence type="ECO:0000256" key="7">
    <source>
        <dbReference type="ARBA" id="ARBA00022741"/>
    </source>
</evidence>
<keyword evidence="12" id="KW-0829">Tyrosine-protein kinase</keyword>
<feature type="transmembrane region" description="Helical" evidence="17">
    <location>
        <begin position="678"/>
        <end position="699"/>
    </location>
</feature>
<organism evidence="20">
    <name type="scientific">freshwater metagenome</name>
    <dbReference type="NCBI Taxonomy" id="449393"/>
    <lineage>
        <taxon>unclassified sequences</taxon>
        <taxon>metagenomes</taxon>
        <taxon>ecological metagenomes</taxon>
    </lineage>
</organism>
<evidence type="ECO:0000256" key="17">
    <source>
        <dbReference type="SAM" id="Phobius"/>
    </source>
</evidence>
<evidence type="ECO:0000256" key="2">
    <source>
        <dbReference type="ARBA" id="ARBA00011902"/>
    </source>
</evidence>
<evidence type="ECO:0000256" key="5">
    <source>
        <dbReference type="ARBA" id="ARBA00022692"/>
    </source>
</evidence>
<dbReference type="Pfam" id="PF12810">
    <property type="entry name" value="ALK_LTK_GRD"/>
    <property type="match status" value="1"/>
</dbReference>
<evidence type="ECO:0000256" key="13">
    <source>
        <dbReference type="ARBA" id="ARBA00023157"/>
    </source>
</evidence>
<gene>
    <name evidence="19" type="ORF">UFOPK1503_00286</name>
    <name evidence="20" type="ORF">UFOPK1693_00838</name>
</gene>
<dbReference type="InterPro" id="IPR055163">
    <property type="entry name" value="ALK/LTK-like_GRD"/>
</dbReference>
<evidence type="ECO:0000256" key="16">
    <source>
        <dbReference type="SAM" id="MobiDB-lite"/>
    </source>
</evidence>
<keyword evidence="6" id="KW-0732">Signal</keyword>
<keyword evidence="5 17" id="KW-0812">Transmembrane</keyword>
<evidence type="ECO:0000313" key="20">
    <source>
        <dbReference type="EMBL" id="CAB4572865.1"/>
    </source>
</evidence>
<keyword evidence="14" id="KW-0675">Receptor</keyword>
<keyword evidence="3" id="KW-1003">Cell membrane</keyword>
<dbReference type="GO" id="GO:0005886">
    <property type="term" value="C:plasma membrane"/>
    <property type="evidence" value="ECO:0007669"/>
    <property type="project" value="UniProtKB-SubCell"/>
</dbReference>
<evidence type="ECO:0000256" key="6">
    <source>
        <dbReference type="ARBA" id="ARBA00022729"/>
    </source>
</evidence>
<keyword evidence="13" id="KW-1015">Disulfide bond</keyword>
<dbReference type="EMBL" id="CAEZST010000003">
    <property type="protein sequence ID" value="CAB4541559.1"/>
    <property type="molecule type" value="Genomic_DNA"/>
</dbReference>
<evidence type="ECO:0000256" key="4">
    <source>
        <dbReference type="ARBA" id="ARBA00022679"/>
    </source>
</evidence>
<feature type="compositionally biased region" description="Gly residues" evidence="16">
    <location>
        <begin position="101"/>
        <end position="118"/>
    </location>
</feature>
<keyword evidence="11 17" id="KW-0472">Membrane</keyword>
<evidence type="ECO:0000256" key="10">
    <source>
        <dbReference type="ARBA" id="ARBA00022989"/>
    </source>
</evidence>
<feature type="region of interest" description="Disordered" evidence="16">
    <location>
        <begin position="99"/>
        <end position="118"/>
    </location>
</feature>
<dbReference type="EC" id="2.7.10.1" evidence="2"/>
<dbReference type="GO" id="GO:0004714">
    <property type="term" value="F:transmembrane receptor protein tyrosine kinase activity"/>
    <property type="evidence" value="ECO:0007669"/>
    <property type="project" value="UniProtKB-EC"/>
</dbReference>
<keyword evidence="10 17" id="KW-1133">Transmembrane helix</keyword>
<evidence type="ECO:0000256" key="12">
    <source>
        <dbReference type="ARBA" id="ARBA00023137"/>
    </source>
</evidence>
<keyword evidence="8" id="KW-0418">Kinase</keyword>